<proteinExistence type="predicted"/>
<protein>
    <submittedName>
        <fullName evidence="1">Uncharacterized protein</fullName>
    </submittedName>
</protein>
<evidence type="ECO:0000313" key="1">
    <source>
        <dbReference type="EMBL" id="MBX45431.1"/>
    </source>
</evidence>
<name>A0A2P2NSS5_RHIMU</name>
<dbReference type="EMBL" id="GGEC01064947">
    <property type="protein sequence ID" value="MBX45431.1"/>
    <property type="molecule type" value="Transcribed_RNA"/>
</dbReference>
<reference evidence="1" key="1">
    <citation type="submission" date="2018-02" db="EMBL/GenBank/DDBJ databases">
        <title>Rhizophora mucronata_Transcriptome.</title>
        <authorList>
            <person name="Meera S.P."/>
            <person name="Sreeshan A."/>
            <person name="Augustine A."/>
        </authorList>
    </citation>
    <scope>NUCLEOTIDE SEQUENCE</scope>
    <source>
        <tissue evidence="1">Leaf</tissue>
    </source>
</reference>
<organism evidence="1">
    <name type="scientific">Rhizophora mucronata</name>
    <name type="common">Asiatic mangrove</name>
    <dbReference type="NCBI Taxonomy" id="61149"/>
    <lineage>
        <taxon>Eukaryota</taxon>
        <taxon>Viridiplantae</taxon>
        <taxon>Streptophyta</taxon>
        <taxon>Embryophyta</taxon>
        <taxon>Tracheophyta</taxon>
        <taxon>Spermatophyta</taxon>
        <taxon>Magnoliopsida</taxon>
        <taxon>eudicotyledons</taxon>
        <taxon>Gunneridae</taxon>
        <taxon>Pentapetalae</taxon>
        <taxon>rosids</taxon>
        <taxon>fabids</taxon>
        <taxon>Malpighiales</taxon>
        <taxon>Rhizophoraceae</taxon>
        <taxon>Rhizophora</taxon>
    </lineage>
</organism>
<sequence>MSFCFHYRQGRLLRLNPRVHTIITFVITT</sequence>
<dbReference type="AlphaFoldDB" id="A0A2P2NSS5"/>
<accession>A0A2P2NSS5</accession>